<protein>
    <submittedName>
        <fullName evidence="2">GGDEF domain-containing protein</fullName>
    </submittedName>
</protein>
<dbReference type="InterPro" id="IPR043128">
    <property type="entry name" value="Rev_trsase/Diguanyl_cyclase"/>
</dbReference>
<dbReference type="EMBL" id="JADCKC010000002">
    <property type="protein sequence ID" value="MBE5037806.1"/>
    <property type="molecule type" value="Genomic_DNA"/>
</dbReference>
<feature type="domain" description="GGDEF" evidence="1">
    <location>
        <begin position="117"/>
        <end position="260"/>
    </location>
</feature>
<evidence type="ECO:0000259" key="1">
    <source>
        <dbReference type="Pfam" id="PF00990"/>
    </source>
</evidence>
<dbReference type="Proteomes" id="UP000768567">
    <property type="component" value="Unassembled WGS sequence"/>
</dbReference>
<dbReference type="InterPro" id="IPR029787">
    <property type="entry name" value="Nucleotide_cyclase"/>
</dbReference>
<organism evidence="2 3">
    <name type="scientific">Gemmiger gallinarum</name>
    <dbReference type="NCBI Taxonomy" id="2779354"/>
    <lineage>
        <taxon>Bacteria</taxon>
        <taxon>Bacillati</taxon>
        <taxon>Bacillota</taxon>
        <taxon>Clostridia</taxon>
        <taxon>Eubacteriales</taxon>
        <taxon>Gemmiger</taxon>
    </lineage>
</organism>
<comment type="caution">
    <text evidence="2">The sequence shown here is derived from an EMBL/GenBank/DDBJ whole genome shotgun (WGS) entry which is preliminary data.</text>
</comment>
<reference evidence="2 3" key="1">
    <citation type="submission" date="2020-10" db="EMBL/GenBank/DDBJ databases">
        <title>ChiBAC.</title>
        <authorList>
            <person name="Zenner C."/>
            <person name="Hitch T.C.A."/>
            <person name="Clavel T."/>
        </authorList>
    </citation>
    <scope>NUCLEOTIDE SEQUENCE [LARGE SCALE GENOMIC DNA]</scope>
    <source>
        <strain evidence="2 3">DSM 109015</strain>
    </source>
</reference>
<dbReference type="Pfam" id="PF00990">
    <property type="entry name" value="GGDEF"/>
    <property type="match status" value="1"/>
</dbReference>
<dbReference type="RefSeq" id="WP_193501429.1">
    <property type="nucleotide sequence ID" value="NZ_JADCKC010000002.1"/>
</dbReference>
<proteinExistence type="predicted"/>
<evidence type="ECO:0000313" key="2">
    <source>
        <dbReference type="EMBL" id="MBE5037806.1"/>
    </source>
</evidence>
<name>A0ABR9R3W0_9FIRM</name>
<sequence length="261" mass="28437">MKQEYTRSEIVSLLDALQQMFPTVCLADPATGCLLDPATLTPGSGSCRIPVLDSSGHGWLPAAEGEDSITLYRAVKVDGQPCLIVMNCHLPDPQLAEGREANALRRLLSQYHEELSRDYVTGAYNRRYLAESWLPRHAGAAIGIALVRVKEYARICNEFGRDAADCCLNTAAGILQRAAGADPEKVILVRLEDGVFLLAGEYPGAKLASNVREAMDGNRRVFNISLSRRSEFNVAVACADWAETGSWDMLLALAEQRLANA</sequence>
<accession>A0ABR9R3W0</accession>
<gene>
    <name evidence="2" type="ORF">INF35_08410</name>
</gene>
<dbReference type="SUPFAM" id="SSF55073">
    <property type="entry name" value="Nucleotide cyclase"/>
    <property type="match status" value="1"/>
</dbReference>
<keyword evidence="3" id="KW-1185">Reference proteome</keyword>
<evidence type="ECO:0000313" key="3">
    <source>
        <dbReference type="Proteomes" id="UP000768567"/>
    </source>
</evidence>
<dbReference type="Gene3D" id="3.30.70.270">
    <property type="match status" value="1"/>
</dbReference>
<dbReference type="InterPro" id="IPR000160">
    <property type="entry name" value="GGDEF_dom"/>
</dbReference>